<feature type="transmembrane region" description="Helical" evidence="6">
    <location>
        <begin position="188"/>
        <end position="209"/>
    </location>
</feature>
<accession>A0ABT8GC16</accession>
<protein>
    <submittedName>
        <fullName evidence="7">LysE family transporter</fullName>
    </submittedName>
</protein>
<reference evidence="7" key="1">
    <citation type="submission" date="2023-06" db="EMBL/GenBank/DDBJ databases">
        <title>Sysu t00192.</title>
        <authorList>
            <person name="Gao L."/>
            <person name="Fang B.-Z."/>
            <person name="Li W.-J."/>
        </authorList>
    </citation>
    <scope>NUCLEOTIDE SEQUENCE</scope>
    <source>
        <strain evidence="7">SYSU T00192</strain>
    </source>
</reference>
<evidence type="ECO:0000313" key="8">
    <source>
        <dbReference type="Proteomes" id="UP001172728"/>
    </source>
</evidence>
<keyword evidence="3 6" id="KW-0812">Transmembrane</keyword>
<proteinExistence type="predicted"/>
<comment type="subcellular location">
    <subcellularLocation>
        <location evidence="1">Cell membrane</location>
        <topology evidence="1">Multi-pass membrane protein</topology>
    </subcellularLocation>
</comment>
<dbReference type="InterPro" id="IPR001123">
    <property type="entry name" value="LeuE-type"/>
</dbReference>
<feature type="transmembrane region" description="Helical" evidence="6">
    <location>
        <begin position="6"/>
        <end position="31"/>
    </location>
</feature>
<keyword evidence="5 6" id="KW-0472">Membrane</keyword>
<evidence type="ECO:0000256" key="3">
    <source>
        <dbReference type="ARBA" id="ARBA00022692"/>
    </source>
</evidence>
<sequence length="210" mass="20696">MTHDLLTLAAAGFVAGLAVAMPLGAVGLLILRESMAQGLRSGLAAAAGVASVDLVYCAVAVGVGAYFVDALQPWMTTIGVVSGVVIIGIGVTLLRDALRPPAIEAGETVAGRPWRIYARFVGLTALNPATVVYFLALAGVVTTVTTAAYGPAVFVVAAGVASLLWQAGLAIAGAAIGARVSPRIVRALGLAAAVAVIALGLAAIAAALAA</sequence>
<evidence type="ECO:0000256" key="1">
    <source>
        <dbReference type="ARBA" id="ARBA00004651"/>
    </source>
</evidence>
<dbReference type="Proteomes" id="UP001172728">
    <property type="component" value="Unassembled WGS sequence"/>
</dbReference>
<evidence type="ECO:0000256" key="2">
    <source>
        <dbReference type="ARBA" id="ARBA00022475"/>
    </source>
</evidence>
<dbReference type="EMBL" id="JAUHPW010000010">
    <property type="protein sequence ID" value="MDN4476676.1"/>
    <property type="molecule type" value="Genomic_DNA"/>
</dbReference>
<organism evidence="7 8">
    <name type="scientific">Demequina litoralis</name>
    <dbReference type="NCBI Taxonomy" id="3051660"/>
    <lineage>
        <taxon>Bacteria</taxon>
        <taxon>Bacillati</taxon>
        <taxon>Actinomycetota</taxon>
        <taxon>Actinomycetes</taxon>
        <taxon>Micrococcales</taxon>
        <taxon>Demequinaceae</taxon>
        <taxon>Demequina</taxon>
    </lineage>
</organism>
<dbReference type="Pfam" id="PF01810">
    <property type="entry name" value="LysE"/>
    <property type="match status" value="1"/>
</dbReference>
<dbReference type="PANTHER" id="PTHR30086">
    <property type="entry name" value="ARGININE EXPORTER PROTEIN ARGO"/>
    <property type="match status" value="1"/>
</dbReference>
<comment type="caution">
    <text evidence="7">The sequence shown here is derived from an EMBL/GenBank/DDBJ whole genome shotgun (WGS) entry which is preliminary data.</text>
</comment>
<keyword evidence="2" id="KW-1003">Cell membrane</keyword>
<name>A0ABT8GC16_9MICO</name>
<dbReference type="RefSeq" id="WP_301135247.1">
    <property type="nucleotide sequence ID" value="NZ_JAUHPW010000010.1"/>
</dbReference>
<keyword evidence="8" id="KW-1185">Reference proteome</keyword>
<feature type="transmembrane region" description="Helical" evidence="6">
    <location>
        <begin position="152"/>
        <end position="176"/>
    </location>
</feature>
<evidence type="ECO:0000256" key="6">
    <source>
        <dbReference type="SAM" id="Phobius"/>
    </source>
</evidence>
<evidence type="ECO:0000313" key="7">
    <source>
        <dbReference type="EMBL" id="MDN4476676.1"/>
    </source>
</evidence>
<dbReference type="PANTHER" id="PTHR30086:SF20">
    <property type="entry name" value="ARGININE EXPORTER PROTEIN ARGO-RELATED"/>
    <property type="match status" value="1"/>
</dbReference>
<feature type="transmembrane region" description="Helical" evidence="6">
    <location>
        <begin position="43"/>
        <end position="68"/>
    </location>
</feature>
<evidence type="ECO:0000256" key="5">
    <source>
        <dbReference type="ARBA" id="ARBA00023136"/>
    </source>
</evidence>
<keyword evidence="4 6" id="KW-1133">Transmembrane helix</keyword>
<gene>
    <name evidence="7" type="ORF">QQX09_12490</name>
</gene>
<feature type="transmembrane region" description="Helical" evidence="6">
    <location>
        <begin position="116"/>
        <end position="140"/>
    </location>
</feature>
<evidence type="ECO:0000256" key="4">
    <source>
        <dbReference type="ARBA" id="ARBA00022989"/>
    </source>
</evidence>
<feature type="transmembrane region" description="Helical" evidence="6">
    <location>
        <begin position="74"/>
        <end position="95"/>
    </location>
</feature>